<keyword evidence="2" id="KW-0472">Membrane</keyword>
<sequence>MANDGPPRAAISGRPRKLAGSSRLDTMNSEGPFVIDIAMNANDTLHSSPSAPVPAPTVNVVASSILIIIASLVFVVGAFCLLKWLSHRREPPAVVPKSLTARAARGGSAGQRPGGLGKWKGSFA</sequence>
<evidence type="ECO:0000313" key="4">
    <source>
        <dbReference type="Proteomes" id="UP001327957"/>
    </source>
</evidence>
<dbReference type="AlphaFoldDB" id="A0AAV9TV03"/>
<feature type="compositionally biased region" description="Gly residues" evidence="1">
    <location>
        <begin position="107"/>
        <end position="118"/>
    </location>
</feature>
<feature type="region of interest" description="Disordered" evidence="1">
    <location>
        <begin position="104"/>
        <end position="124"/>
    </location>
</feature>
<dbReference type="Proteomes" id="UP001327957">
    <property type="component" value="Unassembled WGS sequence"/>
</dbReference>
<feature type="region of interest" description="Disordered" evidence="1">
    <location>
        <begin position="1"/>
        <end position="25"/>
    </location>
</feature>
<organism evidence="3 4">
    <name type="scientific">Colletotrichum tabaci</name>
    <dbReference type="NCBI Taxonomy" id="1209068"/>
    <lineage>
        <taxon>Eukaryota</taxon>
        <taxon>Fungi</taxon>
        <taxon>Dikarya</taxon>
        <taxon>Ascomycota</taxon>
        <taxon>Pezizomycotina</taxon>
        <taxon>Sordariomycetes</taxon>
        <taxon>Hypocreomycetidae</taxon>
        <taxon>Glomerellales</taxon>
        <taxon>Glomerellaceae</taxon>
        <taxon>Colletotrichum</taxon>
        <taxon>Colletotrichum destructivum species complex</taxon>
    </lineage>
</organism>
<keyword evidence="4" id="KW-1185">Reference proteome</keyword>
<feature type="transmembrane region" description="Helical" evidence="2">
    <location>
        <begin position="60"/>
        <end position="82"/>
    </location>
</feature>
<keyword evidence="2" id="KW-1133">Transmembrane helix</keyword>
<dbReference type="EMBL" id="JASAOK010000001">
    <property type="protein sequence ID" value="KAK6227449.1"/>
    <property type="molecule type" value="Genomic_DNA"/>
</dbReference>
<accession>A0AAV9TV03</accession>
<protein>
    <submittedName>
        <fullName evidence="3">Uncharacterized protein</fullName>
    </submittedName>
</protein>
<comment type="caution">
    <text evidence="3">The sequence shown here is derived from an EMBL/GenBank/DDBJ whole genome shotgun (WGS) entry which is preliminary data.</text>
</comment>
<evidence type="ECO:0000313" key="3">
    <source>
        <dbReference type="EMBL" id="KAK6227449.1"/>
    </source>
</evidence>
<evidence type="ECO:0000256" key="2">
    <source>
        <dbReference type="SAM" id="Phobius"/>
    </source>
</evidence>
<reference evidence="3 4" key="1">
    <citation type="submission" date="2023-04" db="EMBL/GenBank/DDBJ databases">
        <title>Colletotrichum tabacum stain YC1 causing leaf anthracnose on Nicotiana tabacum(L.) cv.</title>
        <authorList>
            <person name="Ji Z."/>
            <person name="Wang M."/>
            <person name="Zhang J."/>
            <person name="Wang N."/>
            <person name="Zhou Z."/>
        </authorList>
    </citation>
    <scope>NUCLEOTIDE SEQUENCE [LARGE SCALE GENOMIC DNA]</scope>
    <source>
        <strain evidence="3 4">YC1</strain>
    </source>
</reference>
<keyword evidence="2" id="KW-0812">Transmembrane</keyword>
<evidence type="ECO:0000256" key="1">
    <source>
        <dbReference type="SAM" id="MobiDB-lite"/>
    </source>
</evidence>
<proteinExistence type="predicted"/>
<gene>
    <name evidence="3" type="ORF">QIS74_01004</name>
</gene>
<name>A0AAV9TV03_9PEZI</name>